<dbReference type="OrthoDB" id="7425063at2"/>
<organism evidence="2 3">
    <name type="scientific">Glacieibacterium frigidum</name>
    <dbReference type="NCBI Taxonomy" id="2593303"/>
    <lineage>
        <taxon>Bacteria</taxon>
        <taxon>Pseudomonadati</taxon>
        <taxon>Pseudomonadota</taxon>
        <taxon>Alphaproteobacteria</taxon>
        <taxon>Sphingomonadales</taxon>
        <taxon>Sphingosinicellaceae</taxon>
        <taxon>Glacieibacterium</taxon>
    </lineage>
</organism>
<sequence>MSTRPLVVLGLAALALAGCQNNPLLVKRSLCPAVAVPAYAGDTTLFAAGDTDRNAAGVDVVATITDVRGTCTEGTDSIETQVNYVVVARRIDATAARQVTLPVFASVVQGGNLLVSKQLSSVTVSFAAGQQRAEVAGGARTRVARSAVLLPPAVQERISRERKPGDLDAATDPLSDPEVRAAVRAASFEVLVGFQLDEAALAYNVTK</sequence>
<evidence type="ECO:0008006" key="4">
    <source>
        <dbReference type="Google" id="ProtNLM"/>
    </source>
</evidence>
<keyword evidence="1" id="KW-0732">Signal</keyword>
<keyword evidence="3" id="KW-1185">Reference proteome</keyword>
<name>A0A552UJE5_9SPHN</name>
<proteinExistence type="predicted"/>
<comment type="caution">
    <text evidence="2">The sequence shown here is derived from an EMBL/GenBank/DDBJ whole genome shotgun (WGS) entry which is preliminary data.</text>
</comment>
<dbReference type="Proteomes" id="UP000317894">
    <property type="component" value="Unassembled WGS sequence"/>
</dbReference>
<protein>
    <recommendedName>
        <fullName evidence="4">Lipoprotein</fullName>
    </recommendedName>
</protein>
<dbReference type="PROSITE" id="PS51257">
    <property type="entry name" value="PROKAR_LIPOPROTEIN"/>
    <property type="match status" value="1"/>
</dbReference>
<reference evidence="2 3" key="1">
    <citation type="submission" date="2019-07" db="EMBL/GenBank/DDBJ databases">
        <title>Novel species isolated from glacier.</title>
        <authorList>
            <person name="Liu Q."/>
            <person name="Xin Y.-H."/>
        </authorList>
    </citation>
    <scope>NUCLEOTIDE SEQUENCE [LARGE SCALE GENOMIC DNA]</scope>
    <source>
        <strain evidence="2 3">LB1R16</strain>
    </source>
</reference>
<evidence type="ECO:0000313" key="3">
    <source>
        <dbReference type="Proteomes" id="UP000317894"/>
    </source>
</evidence>
<dbReference type="RefSeq" id="WP_144236984.1">
    <property type="nucleotide sequence ID" value="NZ_VJWA01000001.1"/>
</dbReference>
<accession>A0A552UJE5</accession>
<feature type="chain" id="PRO_5021702392" description="Lipoprotein" evidence="1">
    <location>
        <begin position="18"/>
        <end position="207"/>
    </location>
</feature>
<evidence type="ECO:0000256" key="1">
    <source>
        <dbReference type="SAM" id="SignalP"/>
    </source>
</evidence>
<evidence type="ECO:0000313" key="2">
    <source>
        <dbReference type="EMBL" id="TRW18291.1"/>
    </source>
</evidence>
<dbReference type="EMBL" id="VJWA01000001">
    <property type="protein sequence ID" value="TRW18291.1"/>
    <property type="molecule type" value="Genomic_DNA"/>
</dbReference>
<dbReference type="AlphaFoldDB" id="A0A552UJE5"/>
<feature type="signal peptide" evidence="1">
    <location>
        <begin position="1"/>
        <end position="17"/>
    </location>
</feature>
<gene>
    <name evidence="2" type="ORF">FMM06_09420</name>
</gene>